<gene>
    <name evidence="1" type="ORF">BEMITA_LOCUS4292</name>
</gene>
<proteinExistence type="predicted"/>
<keyword evidence="2" id="KW-1185">Reference proteome</keyword>
<dbReference type="Proteomes" id="UP001152759">
    <property type="component" value="Chromosome 2"/>
</dbReference>
<dbReference type="KEGG" id="btab:109039979"/>
<protein>
    <submittedName>
        <fullName evidence="1">Uncharacterized protein</fullName>
    </submittedName>
</protein>
<organism evidence="1 2">
    <name type="scientific">Bemisia tabaci</name>
    <name type="common">Sweetpotato whitefly</name>
    <name type="synonym">Aleurodes tabaci</name>
    <dbReference type="NCBI Taxonomy" id="7038"/>
    <lineage>
        <taxon>Eukaryota</taxon>
        <taxon>Metazoa</taxon>
        <taxon>Ecdysozoa</taxon>
        <taxon>Arthropoda</taxon>
        <taxon>Hexapoda</taxon>
        <taxon>Insecta</taxon>
        <taxon>Pterygota</taxon>
        <taxon>Neoptera</taxon>
        <taxon>Paraneoptera</taxon>
        <taxon>Hemiptera</taxon>
        <taxon>Sternorrhyncha</taxon>
        <taxon>Aleyrodoidea</taxon>
        <taxon>Aleyrodidae</taxon>
        <taxon>Aleyrodinae</taxon>
        <taxon>Bemisia</taxon>
    </lineage>
</organism>
<dbReference type="EMBL" id="OU963863">
    <property type="protein sequence ID" value="CAH0385012.1"/>
    <property type="molecule type" value="Genomic_DNA"/>
</dbReference>
<dbReference type="AlphaFoldDB" id="A0A9P0A6J7"/>
<name>A0A9P0A6J7_BEMTA</name>
<evidence type="ECO:0000313" key="1">
    <source>
        <dbReference type="EMBL" id="CAH0385012.1"/>
    </source>
</evidence>
<sequence length="254" mass="29365">MNCTALSVANSNVSYRRTESGELIDVGEQIKVAEFLKYLLRTRLWLLRAQNEEQCSLMQSFSSENRSMLTELEYVKAVQDFQLHGLMKKLVRSQISTITVTADLIWNLAVRSSPRFDLGEYTSVDLRGSFEALRKGSFKLQNHYILTSQLKRKKDERGWEVCEVASNAKRVAIETEESNKLYEDKAKLFKKLEKKIHQMQKMQTILVQLSSTFLSCGVENFDEQHKMLTDIGKPRTWNYYNKMVSNVTHSNGTV</sequence>
<reference evidence="1" key="1">
    <citation type="submission" date="2021-12" db="EMBL/GenBank/DDBJ databases">
        <authorList>
            <person name="King R."/>
        </authorList>
    </citation>
    <scope>NUCLEOTIDE SEQUENCE</scope>
</reference>
<evidence type="ECO:0000313" key="2">
    <source>
        <dbReference type="Proteomes" id="UP001152759"/>
    </source>
</evidence>
<accession>A0A9P0A6J7</accession>